<comment type="caution">
    <text evidence="5">The sequence shown here is derived from an EMBL/GenBank/DDBJ whole genome shotgun (WGS) entry which is preliminary data.</text>
</comment>
<dbReference type="SUPFAM" id="SSF48452">
    <property type="entry name" value="TPR-like"/>
    <property type="match status" value="2"/>
</dbReference>
<evidence type="ECO:0000256" key="2">
    <source>
        <dbReference type="ARBA" id="ARBA00038210"/>
    </source>
</evidence>
<feature type="compositionally biased region" description="Low complexity" evidence="4">
    <location>
        <begin position="242"/>
        <end position="252"/>
    </location>
</feature>
<dbReference type="Gene3D" id="1.25.40.10">
    <property type="entry name" value="Tetratricopeptide repeat domain"/>
    <property type="match status" value="4"/>
</dbReference>
<evidence type="ECO:0000256" key="1">
    <source>
        <dbReference type="ARBA" id="ARBA00022803"/>
    </source>
</evidence>
<reference evidence="5" key="1">
    <citation type="submission" date="2023-04" db="EMBL/GenBank/DDBJ databases">
        <title>Ambrosiozyma monospora NBRC 1965.</title>
        <authorList>
            <person name="Ichikawa N."/>
            <person name="Sato H."/>
            <person name="Tonouchi N."/>
        </authorList>
    </citation>
    <scope>NUCLEOTIDE SEQUENCE</scope>
    <source>
        <strain evidence="5">NBRC 1965</strain>
    </source>
</reference>
<evidence type="ECO:0000313" key="6">
    <source>
        <dbReference type="Proteomes" id="UP001165063"/>
    </source>
</evidence>
<dbReference type="InterPro" id="IPR011990">
    <property type="entry name" value="TPR-like_helical_dom_sf"/>
</dbReference>
<evidence type="ECO:0000313" key="5">
    <source>
        <dbReference type="EMBL" id="GMG31989.1"/>
    </source>
</evidence>
<dbReference type="SMART" id="SM00028">
    <property type="entry name" value="TPR"/>
    <property type="match status" value="8"/>
</dbReference>
<dbReference type="Pfam" id="PF13181">
    <property type="entry name" value="TPR_8"/>
    <property type="match status" value="1"/>
</dbReference>
<dbReference type="PANTHER" id="PTHR12558:SF13">
    <property type="entry name" value="CELL DIVISION CYCLE PROTEIN 27 HOMOLOG"/>
    <property type="match status" value="1"/>
</dbReference>
<feature type="region of interest" description="Disordered" evidence="4">
    <location>
        <begin position="241"/>
        <end position="280"/>
    </location>
</feature>
<dbReference type="Pfam" id="PF12895">
    <property type="entry name" value="ANAPC3"/>
    <property type="match status" value="1"/>
</dbReference>
<feature type="repeat" description="TPR" evidence="3">
    <location>
        <begin position="682"/>
        <end position="715"/>
    </location>
</feature>
<feature type="region of interest" description="Disordered" evidence="4">
    <location>
        <begin position="343"/>
        <end position="370"/>
    </location>
</feature>
<feature type="compositionally biased region" description="Polar residues" evidence="4">
    <location>
        <begin position="253"/>
        <end position="280"/>
    </location>
</feature>
<dbReference type="GO" id="GO:0031145">
    <property type="term" value="P:anaphase-promoting complex-dependent catabolic process"/>
    <property type="evidence" value="ECO:0007669"/>
    <property type="project" value="TreeGrafter"/>
</dbReference>
<accession>A0A9W6YZK0</accession>
<feature type="repeat" description="TPR" evidence="3">
    <location>
        <begin position="546"/>
        <end position="579"/>
    </location>
</feature>
<keyword evidence="1 3" id="KW-0802">TPR repeat</keyword>
<dbReference type="InterPro" id="IPR019734">
    <property type="entry name" value="TPR_rpt"/>
</dbReference>
<sequence length="736" mass="83313">MNIPEQSLYNLRPTIIYCLDHDLLPTAEFTAERLLAQNANNTDSIYIYALTLYKQQKYKSVYNVTSPYATEHVGCSYLFAKACLELNMEPDGTKALTKTSQLWTNLGGFSPSGNNINNNNNNINTNNNNNVGGGSSSSTTVELYERYQPDAIACCMLLAKLYAKTGDVQRSAVYYAEVLKMNPYMFEAFESLCKMGVKVKVNSIYKVNQMNDINNPLFKTSSQDDKKTGFGFGFGELKKQDQQQQQQQLQQKSSIPATTPARSNTLGTISGSPDSQLSSNNFLLTPRLKQASMPEAPLRRATRNAGYEGFKQPSLPTDSIIRKKNRSSSSITSRLLNHPLNTLTAQNVNPNSSSSSQSAKKESGGVKRMINSTFGSGSSSSFNNNLLAGQLNDRPENLLKSMNDEYLVSIYSKLAKGYKAMMSYDCFKAIRIFDSLPDNERNTPWVLSKLGRLHFEIVNYEQAEFYFVKLRELDRTRVADMEYYSTLLWHLHKEIELSYLCHELHEIDKDAPESWIAVGNLFSLKHEPDEAIKCFQRAINQDSSCVYAYTLRGHEFLANDAFENALDCFRNAIALDQRHYNALYGIGMVYLKMGDFRKAEFHFRKAVEINPVNVILICCVGMVLEKLGKKDQALRQYIFASKLQPLSMLALFKKAQSLFYSEQYDLALKDFEKLENLAPDEASVHFLLGKLYKIYDRKNDAIKQFTIALNLDPKGSHLIKEALENLDANYTENKEN</sequence>
<dbReference type="SUPFAM" id="SSF81901">
    <property type="entry name" value="HCP-like"/>
    <property type="match status" value="1"/>
</dbReference>
<dbReference type="PANTHER" id="PTHR12558">
    <property type="entry name" value="CELL DIVISION CYCLE 16,23,27"/>
    <property type="match status" value="1"/>
</dbReference>
<keyword evidence="6" id="KW-1185">Reference proteome</keyword>
<evidence type="ECO:0000256" key="3">
    <source>
        <dbReference type="PROSITE-ProRule" id="PRU00339"/>
    </source>
</evidence>
<feature type="region of interest" description="Disordered" evidence="4">
    <location>
        <begin position="302"/>
        <end position="331"/>
    </location>
</feature>
<dbReference type="Pfam" id="PF00515">
    <property type="entry name" value="TPR_1"/>
    <property type="match status" value="1"/>
</dbReference>
<proteinExistence type="inferred from homology"/>
<feature type="repeat" description="TPR" evidence="3">
    <location>
        <begin position="512"/>
        <end position="545"/>
    </location>
</feature>
<dbReference type="EMBL" id="BSXU01001880">
    <property type="protein sequence ID" value="GMG31989.1"/>
    <property type="molecule type" value="Genomic_DNA"/>
</dbReference>
<dbReference type="AlphaFoldDB" id="A0A9W6YZK0"/>
<name>A0A9W6YZK0_AMBMO</name>
<organism evidence="5 6">
    <name type="scientific">Ambrosiozyma monospora</name>
    <name type="common">Yeast</name>
    <name type="synonym">Endomycopsis monosporus</name>
    <dbReference type="NCBI Taxonomy" id="43982"/>
    <lineage>
        <taxon>Eukaryota</taxon>
        <taxon>Fungi</taxon>
        <taxon>Dikarya</taxon>
        <taxon>Ascomycota</taxon>
        <taxon>Saccharomycotina</taxon>
        <taxon>Pichiomycetes</taxon>
        <taxon>Pichiales</taxon>
        <taxon>Pichiaceae</taxon>
        <taxon>Ambrosiozyma</taxon>
    </lineage>
</organism>
<protein>
    <submittedName>
        <fullName evidence="5">Unnamed protein product</fullName>
    </submittedName>
</protein>
<dbReference type="GO" id="GO:0016567">
    <property type="term" value="P:protein ubiquitination"/>
    <property type="evidence" value="ECO:0007669"/>
    <property type="project" value="TreeGrafter"/>
</dbReference>
<feature type="repeat" description="TPR" evidence="3">
    <location>
        <begin position="580"/>
        <end position="613"/>
    </location>
</feature>
<dbReference type="GO" id="GO:0005680">
    <property type="term" value="C:anaphase-promoting complex"/>
    <property type="evidence" value="ECO:0007669"/>
    <property type="project" value="TreeGrafter"/>
</dbReference>
<dbReference type="GO" id="GO:0005737">
    <property type="term" value="C:cytoplasm"/>
    <property type="evidence" value="ECO:0007669"/>
    <property type="project" value="TreeGrafter"/>
</dbReference>
<dbReference type="GO" id="GO:0051301">
    <property type="term" value="P:cell division"/>
    <property type="evidence" value="ECO:0007669"/>
    <property type="project" value="TreeGrafter"/>
</dbReference>
<dbReference type="Proteomes" id="UP001165063">
    <property type="component" value="Unassembled WGS sequence"/>
</dbReference>
<dbReference type="PROSITE" id="PS50293">
    <property type="entry name" value="TPR_REGION"/>
    <property type="match status" value="1"/>
</dbReference>
<gene>
    <name evidence="5" type="ORF">Amon01_000407800</name>
</gene>
<comment type="similarity">
    <text evidence="2">Belongs to the APC3/CDC27 family.</text>
</comment>
<dbReference type="OrthoDB" id="329563at2759"/>
<dbReference type="PROSITE" id="PS50005">
    <property type="entry name" value="TPR"/>
    <property type="match status" value="4"/>
</dbReference>
<dbReference type="GO" id="GO:0007091">
    <property type="term" value="P:metaphase/anaphase transition of mitotic cell cycle"/>
    <property type="evidence" value="ECO:0007669"/>
    <property type="project" value="TreeGrafter"/>
</dbReference>
<evidence type="ECO:0000256" key="4">
    <source>
        <dbReference type="SAM" id="MobiDB-lite"/>
    </source>
</evidence>